<comment type="caution">
    <text evidence="1">The sequence shown here is derived from an EMBL/GenBank/DDBJ whole genome shotgun (WGS) entry which is preliminary data.</text>
</comment>
<name>A0A9X8ULG1_9FIRM</name>
<organism evidence="1 2">
    <name type="scientific">Harryflintia acetispora</name>
    <dbReference type="NCBI Taxonomy" id="1849041"/>
    <lineage>
        <taxon>Bacteria</taxon>
        <taxon>Bacillati</taxon>
        <taxon>Bacillota</taxon>
        <taxon>Clostridia</taxon>
        <taxon>Eubacteriales</taxon>
        <taxon>Oscillospiraceae</taxon>
        <taxon>Harryflintia</taxon>
    </lineage>
</organism>
<dbReference type="Proteomes" id="UP000294682">
    <property type="component" value="Unassembled WGS sequence"/>
</dbReference>
<evidence type="ECO:0000313" key="2">
    <source>
        <dbReference type="Proteomes" id="UP000294682"/>
    </source>
</evidence>
<reference evidence="1 2" key="1">
    <citation type="submission" date="2019-03" db="EMBL/GenBank/DDBJ databases">
        <title>Genomic Encyclopedia of Type Strains, Phase IV (KMG-IV): sequencing the most valuable type-strain genomes for metagenomic binning, comparative biology and taxonomic classification.</title>
        <authorList>
            <person name="Goeker M."/>
        </authorList>
    </citation>
    <scope>NUCLEOTIDE SEQUENCE [LARGE SCALE GENOMIC DNA]</scope>
    <source>
        <strain evidence="1 2">DSM 100433</strain>
    </source>
</reference>
<accession>A0A9X8ULG1</accession>
<keyword evidence="2" id="KW-1185">Reference proteome</keyword>
<evidence type="ECO:0000313" key="1">
    <source>
        <dbReference type="EMBL" id="TCL45359.1"/>
    </source>
</evidence>
<protein>
    <submittedName>
        <fullName evidence="1">Uncharacterized protein</fullName>
    </submittedName>
</protein>
<dbReference type="AlphaFoldDB" id="A0A9X8ULG1"/>
<sequence>MDFIQEVFVEILNNSEVSVEIKGWDNETLLAAYKDKAALSLQKIKNILEDVALSDFDCIEEILNVYKNLGYIINHRHDFG</sequence>
<dbReference type="EMBL" id="SLUK01000001">
    <property type="protein sequence ID" value="TCL45359.1"/>
    <property type="molecule type" value="Genomic_DNA"/>
</dbReference>
<gene>
    <name evidence="1" type="ORF">EDD78_101342</name>
</gene>
<proteinExistence type="predicted"/>
<dbReference type="RefSeq" id="WP_132083695.1">
    <property type="nucleotide sequence ID" value="NZ_SLUK01000001.1"/>
</dbReference>